<dbReference type="InterPro" id="IPR004358">
    <property type="entry name" value="Sig_transdc_His_kin-like_C"/>
</dbReference>
<evidence type="ECO:0000256" key="4">
    <source>
        <dbReference type="ARBA" id="ARBA00022679"/>
    </source>
</evidence>
<dbReference type="SUPFAM" id="SSF55785">
    <property type="entry name" value="PYP-like sensor domain (PAS domain)"/>
    <property type="match status" value="1"/>
</dbReference>
<keyword evidence="3" id="KW-0597">Phosphoprotein</keyword>
<dbReference type="CDD" id="cd00130">
    <property type="entry name" value="PAS"/>
    <property type="match status" value="1"/>
</dbReference>
<dbReference type="SMART" id="SM00091">
    <property type="entry name" value="PAS"/>
    <property type="match status" value="1"/>
</dbReference>
<dbReference type="PROSITE" id="PS50109">
    <property type="entry name" value="HIS_KIN"/>
    <property type="match status" value="1"/>
</dbReference>
<dbReference type="InterPro" id="IPR003661">
    <property type="entry name" value="HisK_dim/P_dom"/>
</dbReference>
<keyword evidence="5" id="KW-0547">Nucleotide-binding</keyword>
<dbReference type="PRINTS" id="PR00344">
    <property type="entry name" value="BCTRLSENSOR"/>
</dbReference>
<organism evidence="11 12">
    <name type="scientific">Desulfocucumis palustris</name>
    <dbReference type="NCBI Taxonomy" id="1898651"/>
    <lineage>
        <taxon>Bacteria</taxon>
        <taxon>Bacillati</taxon>
        <taxon>Bacillota</taxon>
        <taxon>Clostridia</taxon>
        <taxon>Eubacteriales</taxon>
        <taxon>Desulfocucumaceae</taxon>
        <taxon>Desulfocucumis</taxon>
    </lineage>
</organism>
<evidence type="ECO:0000256" key="6">
    <source>
        <dbReference type="ARBA" id="ARBA00022777"/>
    </source>
</evidence>
<evidence type="ECO:0000313" key="12">
    <source>
        <dbReference type="Proteomes" id="UP000239549"/>
    </source>
</evidence>
<feature type="domain" description="Histidine kinase" evidence="9">
    <location>
        <begin position="141"/>
        <end position="348"/>
    </location>
</feature>
<dbReference type="Pfam" id="PF00989">
    <property type="entry name" value="PAS"/>
    <property type="match status" value="1"/>
</dbReference>
<dbReference type="InterPro" id="IPR036890">
    <property type="entry name" value="HATPase_C_sf"/>
</dbReference>
<comment type="catalytic activity">
    <reaction evidence="1">
        <text>ATP + protein L-histidine = ADP + protein N-phospho-L-histidine.</text>
        <dbReference type="EC" id="2.7.13.3"/>
    </reaction>
</comment>
<evidence type="ECO:0000259" key="9">
    <source>
        <dbReference type="PROSITE" id="PS50109"/>
    </source>
</evidence>
<keyword evidence="8" id="KW-0902">Two-component regulatory system</keyword>
<dbReference type="AlphaFoldDB" id="A0A2L2XCX0"/>
<dbReference type="InterPro" id="IPR013767">
    <property type="entry name" value="PAS_fold"/>
</dbReference>
<dbReference type="EC" id="2.7.13.3" evidence="2"/>
<dbReference type="Gene3D" id="3.30.450.20">
    <property type="entry name" value="PAS domain"/>
    <property type="match status" value="1"/>
</dbReference>
<evidence type="ECO:0000256" key="2">
    <source>
        <dbReference type="ARBA" id="ARBA00012438"/>
    </source>
</evidence>
<name>A0A2L2XCX0_9FIRM</name>
<dbReference type="GO" id="GO:0000155">
    <property type="term" value="F:phosphorelay sensor kinase activity"/>
    <property type="evidence" value="ECO:0007669"/>
    <property type="project" value="InterPro"/>
</dbReference>
<proteinExistence type="predicted"/>
<keyword evidence="6 11" id="KW-0418">Kinase</keyword>
<evidence type="ECO:0000256" key="3">
    <source>
        <dbReference type="ARBA" id="ARBA00022553"/>
    </source>
</evidence>
<dbReference type="GO" id="GO:0005524">
    <property type="term" value="F:ATP binding"/>
    <property type="evidence" value="ECO:0007669"/>
    <property type="project" value="UniProtKB-KW"/>
</dbReference>
<dbReference type="PROSITE" id="PS50112">
    <property type="entry name" value="PAS"/>
    <property type="match status" value="1"/>
</dbReference>
<evidence type="ECO:0000259" key="10">
    <source>
        <dbReference type="PROSITE" id="PS50112"/>
    </source>
</evidence>
<dbReference type="Pfam" id="PF02518">
    <property type="entry name" value="HATPase_c"/>
    <property type="match status" value="1"/>
</dbReference>
<dbReference type="Proteomes" id="UP000239549">
    <property type="component" value="Unassembled WGS sequence"/>
</dbReference>
<evidence type="ECO:0000256" key="1">
    <source>
        <dbReference type="ARBA" id="ARBA00000085"/>
    </source>
</evidence>
<protein>
    <recommendedName>
        <fullName evidence="2">histidine kinase</fullName>
        <ecNumber evidence="2">2.7.13.3</ecNumber>
    </recommendedName>
</protein>
<reference evidence="12" key="1">
    <citation type="submission" date="2018-02" db="EMBL/GenBank/DDBJ databases">
        <title>Genome sequence of Desulfocucumis palustris strain NAW-5.</title>
        <authorList>
            <person name="Watanabe M."/>
            <person name="Kojima H."/>
            <person name="Fukui M."/>
        </authorList>
    </citation>
    <scope>NUCLEOTIDE SEQUENCE [LARGE SCALE GENOMIC DNA]</scope>
    <source>
        <strain evidence="12">NAW-5</strain>
    </source>
</reference>
<keyword evidence="7" id="KW-0067">ATP-binding</keyword>
<sequence>MVELVEIWSRLAIDNLPVGLLVIDREGRVRVFNRALSGITGLKADEVMDRPLLNLNGPERGSGKLLQTLATGREFQDLNPEAVIPVTSSVACLASTYVIRDKSGVIIGAMAVFIPAGRQQELESAIIKAEKLAILGQMAAGLVHEVRNPLTVIGGFLQLLQKYLKGTPQEEYVTLILTELKHVNILISDFLQLTKPGFSNRSRCSISKIITDVVMLVESEAFLRKLDINLDMATDIPDILGDSEQLKQVFLNIFKNAFDALSQGGKIFLQTSWDRHEKFIQVVFRDTGTGMDEQTVANMFDPFFTTKESGTGLGMFIIKKIIDNHGGRIEVRSIPGEGTSVTVLLPAG</sequence>
<evidence type="ECO:0000256" key="8">
    <source>
        <dbReference type="ARBA" id="ARBA00023012"/>
    </source>
</evidence>
<dbReference type="SUPFAM" id="SSF55874">
    <property type="entry name" value="ATPase domain of HSP90 chaperone/DNA topoisomerase II/histidine kinase"/>
    <property type="match status" value="1"/>
</dbReference>
<keyword evidence="12" id="KW-1185">Reference proteome</keyword>
<dbReference type="PANTHER" id="PTHR43065">
    <property type="entry name" value="SENSOR HISTIDINE KINASE"/>
    <property type="match status" value="1"/>
</dbReference>
<evidence type="ECO:0000256" key="7">
    <source>
        <dbReference type="ARBA" id="ARBA00022840"/>
    </source>
</evidence>
<evidence type="ECO:0000256" key="5">
    <source>
        <dbReference type="ARBA" id="ARBA00022741"/>
    </source>
</evidence>
<dbReference type="Pfam" id="PF00512">
    <property type="entry name" value="HisKA"/>
    <property type="match status" value="1"/>
</dbReference>
<accession>A0A2L2XCX0</accession>
<dbReference type="SMART" id="SM00388">
    <property type="entry name" value="HisKA"/>
    <property type="match status" value="1"/>
</dbReference>
<dbReference type="InterPro" id="IPR036097">
    <property type="entry name" value="HisK_dim/P_sf"/>
</dbReference>
<comment type="caution">
    <text evidence="11">The sequence shown here is derived from an EMBL/GenBank/DDBJ whole genome shotgun (WGS) entry which is preliminary data.</text>
</comment>
<dbReference type="EMBL" id="BFAV01000125">
    <property type="protein sequence ID" value="GBF33990.1"/>
    <property type="molecule type" value="Genomic_DNA"/>
</dbReference>
<dbReference type="OrthoDB" id="9784397at2"/>
<dbReference type="NCBIfam" id="TIGR00229">
    <property type="entry name" value="sensory_box"/>
    <property type="match status" value="1"/>
</dbReference>
<feature type="domain" description="PAS" evidence="10">
    <location>
        <begin position="10"/>
        <end position="59"/>
    </location>
</feature>
<dbReference type="CDD" id="cd00082">
    <property type="entry name" value="HisKA"/>
    <property type="match status" value="1"/>
</dbReference>
<keyword evidence="4" id="KW-0808">Transferase</keyword>
<dbReference type="InterPro" id="IPR005467">
    <property type="entry name" value="His_kinase_dom"/>
</dbReference>
<evidence type="ECO:0000313" key="11">
    <source>
        <dbReference type="EMBL" id="GBF33990.1"/>
    </source>
</evidence>
<dbReference type="RefSeq" id="WP_104372305.1">
    <property type="nucleotide sequence ID" value="NZ_BFAV01000125.1"/>
</dbReference>
<dbReference type="InterPro" id="IPR035965">
    <property type="entry name" value="PAS-like_dom_sf"/>
</dbReference>
<dbReference type="GO" id="GO:0006355">
    <property type="term" value="P:regulation of DNA-templated transcription"/>
    <property type="evidence" value="ECO:0007669"/>
    <property type="project" value="InterPro"/>
</dbReference>
<dbReference type="Gene3D" id="3.30.565.10">
    <property type="entry name" value="Histidine kinase-like ATPase, C-terminal domain"/>
    <property type="match status" value="1"/>
</dbReference>
<dbReference type="PANTHER" id="PTHR43065:SF10">
    <property type="entry name" value="PEROXIDE STRESS-ACTIVATED HISTIDINE KINASE MAK3"/>
    <property type="match status" value="1"/>
</dbReference>
<dbReference type="Gene3D" id="1.10.287.130">
    <property type="match status" value="1"/>
</dbReference>
<gene>
    <name evidence="11" type="ORF">DCCM_3101</name>
</gene>
<dbReference type="InterPro" id="IPR000014">
    <property type="entry name" value="PAS"/>
</dbReference>
<dbReference type="InterPro" id="IPR003594">
    <property type="entry name" value="HATPase_dom"/>
</dbReference>
<dbReference type="SUPFAM" id="SSF47384">
    <property type="entry name" value="Homodimeric domain of signal transducing histidine kinase"/>
    <property type="match status" value="1"/>
</dbReference>
<dbReference type="SMART" id="SM00387">
    <property type="entry name" value="HATPase_c"/>
    <property type="match status" value="1"/>
</dbReference>